<dbReference type="EMBL" id="JBHUEH010000010">
    <property type="protein sequence ID" value="MFD1884523.1"/>
    <property type="molecule type" value="Genomic_DNA"/>
</dbReference>
<comment type="caution">
    <text evidence="1">The sequence shown here is derived from an EMBL/GenBank/DDBJ whole genome shotgun (WGS) entry which is preliminary data.</text>
</comment>
<evidence type="ECO:0000313" key="1">
    <source>
        <dbReference type="EMBL" id="MFD1884523.1"/>
    </source>
</evidence>
<reference evidence="2" key="1">
    <citation type="journal article" date="2019" name="Int. J. Syst. Evol. Microbiol.">
        <title>The Global Catalogue of Microorganisms (GCM) 10K type strain sequencing project: providing services to taxonomists for standard genome sequencing and annotation.</title>
        <authorList>
            <consortium name="The Broad Institute Genomics Platform"/>
            <consortium name="The Broad Institute Genome Sequencing Center for Infectious Disease"/>
            <person name="Wu L."/>
            <person name="Ma J."/>
        </authorList>
    </citation>
    <scope>NUCLEOTIDE SEQUENCE [LARGE SCALE GENOMIC DNA]</scope>
    <source>
        <strain evidence="2">CCUG 54950</strain>
    </source>
</reference>
<accession>A0ABW4RG21</accession>
<organism evidence="1 2">
    <name type="scientific">Paenibacillus wenxiniae</name>
    <dbReference type="NCBI Taxonomy" id="1636843"/>
    <lineage>
        <taxon>Bacteria</taxon>
        <taxon>Bacillati</taxon>
        <taxon>Bacillota</taxon>
        <taxon>Bacilli</taxon>
        <taxon>Bacillales</taxon>
        <taxon>Paenibacillaceae</taxon>
        <taxon>Paenibacillus</taxon>
    </lineage>
</organism>
<protein>
    <submittedName>
        <fullName evidence="1">Uncharacterized protein</fullName>
    </submittedName>
</protein>
<keyword evidence="2" id="KW-1185">Reference proteome</keyword>
<dbReference type="RefSeq" id="WP_347324176.1">
    <property type="nucleotide sequence ID" value="NZ_JBCGUH010000003.1"/>
</dbReference>
<gene>
    <name evidence="1" type="ORF">ACFSC9_03220</name>
</gene>
<proteinExistence type="predicted"/>
<dbReference type="Proteomes" id="UP001597233">
    <property type="component" value="Unassembled WGS sequence"/>
</dbReference>
<name>A0ABW4RG21_9BACL</name>
<evidence type="ECO:0000313" key="2">
    <source>
        <dbReference type="Proteomes" id="UP001597233"/>
    </source>
</evidence>
<sequence length="237" mass="25210">MANINWNNGQLITLGVGDTATSNGSLNWGQLYALIFYNSASANTSTNVTVVAGSLPPKIVTVPGTTAQQGLASVVFFNGSDSNTISASILQGETGSQIQAFIASVKMPLDTTGINNVSLQADGQYHAFNKFTRYYTVPASHWYQGTLKSNINQFISIQFKESSAIVNVLNAPDGTTVHVDGLGIAATQNQFKIYTTPASTYSWSVRGDGTQYVWVNADSAQDSQDAAISLQSLSALY</sequence>